<dbReference type="AlphaFoldDB" id="A0A699ZU97"/>
<dbReference type="EMBL" id="BLLF01002006">
    <property type="protein sequence ID" value="GFH22276.1"/>
    <property type="molecule type" value="Genomic_DNA"/>
</dbReference>
<organism evidence="1 2">
    <name type="scientific">Haematococcus lacustris</name>
    <name type="common">Green alga</name>
    <name type="synonym">Haematococcus pluvialis</name>
    <dbReference type="NCBI Taxonomy" id="44745"/>
    <lineage>
        <taxon>Eukaryota</taxon>
        <taxon>Viridiplantae</taxon>
        <taxon>Chlorophyta</taxon>
        <taxon>core chlorophytes</taxon>
        <taxon>Chlorophyceae</taxon>
        <taxon>CS clade</taxon>
        <taxon>Chlamydomonadales</taxon>
        <taxon>Haematococcaceae</taxon>
        <taxon>Haematococcus</taxon>
    </lineage>
</organism>
<feature type="non-terminal residue" evidence="1">
    <location>
        <position position="1"/>
    </location>
</feature>
<proteinExistence type="predicted"/>
<gene>
    <name evidence="1" type="ORF">HaLaN_19719</name>
</gene>
<dbReference type="Proteomes" id="UP000485058">
    <property type="component" value="Unassembled WGS sequence"/>
</dbReference>
<protein>
    <submittedName>
        <fullName evidence="1">Uncharacterized protein</fullName>
    </submittedName>
</protein>
<evidence type="ECO:0000313" key="2">
    <source>
        <dbReference type="Proteomes" id="UP000485058"/>
    </source>
</evidence>
<sequence>MTHAYALVPCESSWHSSMFPNAAALGALGVHGSDQLVLDLGDSAPRLACYSESEPVNYLQELLGCQSFPLCGAPCHSGYPTLGEVQHAQHVLRRRQ</sequence>
<reference evidence="1 2" key="1">
    <citation type="submission" date="2020-02" db="EMBL/GenBank/DDBJ databases">
        <title>Draft genome sequence of Haematococcus lacustris strain NIES-144.</title>
        <authorList>
            <person name="Morimoto D."/>
            <person name="Nakagawa S."/>
            <person name="Yoshida T."/>
            <person name="Sawayama S."/>
        </authorList>
    </citation>
    <scope>NUCLEOTIDE SEQUENCE [LARGE SCALE GENOMIC DNA]</scope>
    <source>
        <strain evidence="1 2">NIES-144</strain>
    </source>
</reference>
<comment type="caution">
    <text evidence="1">The sequence shown here is derived from an EMBL/GenBank/DDBJ whole genome shotgun (WGS) entry which is preliminary data.</text>
</comment>
<evidence type="ECO:0000313" key="1">
    <source>
        <dbReference type="EMBL" id="GFH22276.1"/>
    </source>
</evidence>
<accession>A0A699ZU97</accession>
<keyword evidence="2" id="KW-1185">Reference proteome</keyword>
<name>A0A699ZU97_HAELA</name>